<dbReference type="GeneID" id="106945338"/>
<dbReference type="AlphaFoldDB" id="A0A3B3UZG5"/>
<reference evidence="2" key="1">
    <citation type="submission" date="2025-08" db="UniProtKB">
        <authorList>
            <consortium name="Ensembl"/>
        </authorList>
    </citation>
    <scope>IDENTIFICATION</scope>
</reference>
<reference evidence="2" key="2">
    <citation type="submission" date="2025-09" db="UniProtKB">
        <authorList>
            <consortium name="Ensembl"/>
        </authorList>
    </citation>
    <scope>IDENTIFICATION</scope>
</reference>
<dbReference type="Pfam" id="PF15744">
    <property type="entry name" value="UPF0492"/>
    <property type="match status" value="2"/>
</dbReference>
<evidence type="ECO:0000256" key="1">
    <source>
        <dbReference type="SAM" id="MobiDB-lite"/>
    </source>
</evidence>
<dbReference type="CTD" id="128710"/>
<feature type="region of interest" description="Disordered" evidence="1">
    <location>
        <begin position="173"/>
        <end position="202"/>
    </location>
</feature>
<sequence>MLLQMCCEAMSPFKFVIKCGNFAVLVDLHVLPLGSPESTSWFTADQVEEVASLVRDPVDQRVKQYEEVLHVRRRAKQKKELAPASAFFMRDLRLFPERYVVCVSCPEDASVHHGNPSLAATELSEQTRSEYFSSVGETRELLRSPRKTKKTVLQTIAKQACVQQEICGSTTEMQQMERSGFPKKQGLEGKAGEAESRPEALPRSELNAPMEANHRVPCSDALIEPEAEVRSSQRQKHEAESEITQKTSKRCETREDPGSQLAKKTCLGSCSAPAQIHSTSQTLNHNLPPLLPLPPVGAMANSKAFPVSECKKTTLEVELLTPGKQAQRLLLASNNTAKTNQNRPAASLRGLSVKPASSGSSIGSRSAFGEEGSENVPRTSRLRRTKRS</sequence>
<organism evidence="2 3">
    <name type="scientific">Poecilia latipinna</name>
    <name type="common">sailfin molly</name>
    <dbReference type="NCBI Taxonomy" id="48699"/>
    <lineage>
        <taxon>Eukaryota</taxon>
        <taxon>Metazoa</taxon>
        <taxon>Chordata</taxon>
        <taxon>Craniata</taxon>
        <taxon>Vertebrata</taxon>
        <taxon>Euteleostomi</taxon>
        <taxon>Actinopterygii</taxon>
        <taxon>Neopterygii</taxon>
        <taxon>Teleostei</taxon>
        <taxon>Neoteleostei</taxon>
        <taxon>Acanthomorphata</taxon>
        <taxon>Ovalentaria</taxon>
        <taxon>Atherinomorphae</taxon>
        <taxon>Cyprinodontiformes</taxon>
        <taxon>Poeciliidae</taxon>
        <taxon>Poeciliinae</taxon>
        <taxon>Poecilia</taxon>
    </lineage>
</organism>
<proteinExistence type="predicted"/>
<protein>
    <submittedName>
        <fullName evidence="2">SLX4 interacting protein</fullName>
    </submittedName>
</protein>
<feature type="region of interest" description="Disordered" evidence="1">
    <location>
        <begin position="226"/>
        <end position="258"/>
    </location>
</feature>
<keyword evidence="3" id="KW-1185">Reference proteome</keyword>
<dbReference type="InterPro" id="IPR031479">
    <property type="entry name" value="SLX4IP"/>
</dbReference>
<dbReference type="PANTHER" id="PTHR28557:SF1">
    <property type="entry name" value="PROTEIN SLX4IP"/>
    <property type="match status" value="1"/>
</dbReference>
<feature type="compositionally biased region" description="Low complexity" evidence="1">
    <location>
        <begin position="357"/>
        <end position="366"/>
    </location>
</feature>
<accession>A0A3B3UZG5</accession>
<dbReference type="Proteomes" id="UP000261500">
    <property type="component" value="Unplaced"/>
</dbReference>
<dbReference type="Ensembl" id="ENSPLAT00000027459.1">
    <property type="protein sequence ID" value="ENSPLAP00000018024.1"/>
    <property type="gene ID" value="ENSPLAG00000022577.1"/>
</dbReference>
<evidence type="ECO:0000313" key="3">
    <source>
        <dbReference type="Proteomes" id="UP000261500"/>
    </source>
</evidence>
<dbReference type="PANTHER" id="PTHR28557">
    <property type="entry name" value="PROTEIN SLX4IP"/>
    <property type="match status" value="1"/>
</dbReference>
<dbReference type="GeneTree" id="ENSGT00390000016400"/>
<dbReference type="RefSeq" id="XP_014884445.1">
    <property type="nucleotide sequence ID" value="XM_015028959.1"/>
</dbReference>
<feature type="compositionally biased region" description="Polar residues" evidence="1">
    <location>
        <begin position="333"/>
        <end position="344"/>
    </location>
</feature>
<name>A0A3B3UZG5_9TELE</name>
<feature type="region of interest" description="Disordered" evidence="1">
    <location>
        <begin position="333"/>
        <end position="388"/>
    </location>
</feature>
<feature type="compositionally biased region" description="Basic and acidic residues" evidence="1">
    <location>
        <begin position="185"/>
        <end position="202"/>
    </location>
</feature>
<feature type="compositionally biased region" description="Basic and acidic residues" evidence="1">
    <location>
        <begin position="227"/>
        <end position="240"/>
    </location>
</feature>
<evidence type="ECO:0000313" key="2">
    <source>
        <dbReference type="Ensembl" id="ENSPLAP00000018024.1"/>
    </source>
</evidence>